<evidence type="ECO:0000256" key="1">
    <source>
        <dbReference type="ARBA" id="ARBA00007689"/>
    </source>
</evidence>
<dbReference type="KEGG" id="mprn:Q3V37_21785"/>
<dbReference type="SUPFAM" id="SSF54909">
    <property type="entry name" value="Dimeric alpha+beta barrel"/>
    <property type="match status" value="1"/>
</dbReference>
<dbReference type="PANTHER" id="PTHR35174">
    <property type="entry name" value="BLL7171 PROTEIN-RELATED"/>
    <property type="match status" value="1"/>
</dbReference>
<proteinExistence type="inferred from homology"/>
<name>A0AAJ6HSX4_9ACTN</name>
<sequence length="118" mass="12469">MAKYMLLIYGNEQEWAAMTAEETQRLDDGHAAFVAAAGSAVLSSHQLEPGATATTLHGDLAGRATPTDGPFLETKEGLGGYYVVEASDLDRALALAQLLPELKMAHCAVEVRPLVDVG</sequence>
<evidence type="ECO:0000313" key="4">
    <source>
        <dbReference type="Proteomes" id="UP001235874"/>
    </source>
</evidence>
<dbReference type="AlphaFoldDB" id="A0AAJ6HSX4"/>
<dbReference type="InterPro" id="IPR011008">
    <property type="entry name" value="Dimeric_a/b-barrel"/>
</dbReference>
<dbReference type="EMBL" id="CP130472">
    <property type="protein sequence ID" value="WLS44020.1"/>
    <property type="molecule type" value="Genomic_DNA"/>
</dbReference>
<dbReference type="PANTHER" id="PTHR35174:SF3">
    <property type="entry name" value="BLL7171 PROTEIN"/>
    <property type="match status" value="1"/>
</dbReference>
<dbReference type="Proteomes" id="UP001235874">
    <property type="component" value="Chromosome"/>
</dbReference>
<organism evidence="3 4">
    <name type="scientific">Micromonospora profundi</name>
    <dbReference type="NCBI Taxonomy" id="1420889"/>
    <lineage>
        <taxon>Bacteria</taxon>
        <taxon>Bacillati</taxon>
        <taxon>Actinomycetota</taxon>
        <taxon>Actinomycetes</taxon>
        <taxon>Micromonosporales</taxon>
        <taxon>Micromonosporaceae</taxon>
        <taxon>Micromonospora</taxon>
    </lineage>
</organism>
<dbReference type="Pfam" id="PF03795">
    <property type="entry name" value="YCII"/>
    <property type="match status" value="1"/>
</dbReference>
<accession>A0AAJ6HSX4</accession>
<dbReference type="InterPro" id="IPR005545">
    <property type="entry name" value="YCII"/>
</dbReference>
<evidence type="ECO:0000259" key="2">
    <source>
        <dbReference type="Pfam" id="PF03795"/>
    </source>
</evidence>
<dbReference type="Gene3D" id="3.30.70.1060">
    <property type="entry name" value="Dimeric alpha+beta barrel"/>
    <property type="match status" value="1"/>
</dbReference>
<reference evidence="3 4" key="1">
    <citation type="submission" date="2023-07" db="EMBL/GenBank/DDBJ databases">
        <title>Micromonospora profundi TRM 95458 converts glycerol to a new osmotic compound.</title>
        <authorList>
            <person name="Lu D."/>
        </authorList>
    </citation>
    <scope>NUCLEOTIDE SEQUENCE [LARGE SCALE GENOMIC DNA]</scope>
    <source>
        <strain evidence="3 4">TRM95458</strain>
    </source>
</reference>
<feature type="domain" description="YCII-related" evidence="2">
    <location>
        <begin position="3"/>
        <end position="113"/>
    </location>
</feature>
<gene>
    <name evidence="3" type="ORF">Q3V37_21785</name>
</gene>
<keyword evidence="4" id="KW-1185">Reference proteome</keyword>
<dbReference type="RefSeq" id="WP_053661190.1">
    <property type="nucleotide sequence ID" value="NZ_CP130472.1"/>
</dbReference>
<comment type="similarity">
    <text evidence="1">Belongs to the YciI family.</text>
</comment>
<protein>
    <submittedName>
        <fullName evidence="3">YciI family protein</fullName>
    </submittedName>
</protein>
<evidence type="ECO:0000313" key="3">
    <source>
        <dbReference type="EMBL" id="WLS44020.1"/>
    </source>
</evidence>